<dbReference type="HOGENOM" id="CLU_1702188_0_0_5"/>
<proteinExistence type="predicted"/>
<gene>
    <name evidence="1" type="ordered locus">Mesau_03266</name>
</gene>
<dbReference type="eggNOG" id="COG3842">
    <property type="taxonomic scope" value="Bacteria"/>
</dbReference>
<dbReference type="KEGG" id="mam:Mesau_03266"/>
<evidence type="ECO:0000313" key="2">
    <source>
        <dbReference type="Proteomes" id="UP000010998"/>
    </source>
</evidence>
<dbReference type="STRING" id="754035.Mesau_03266"/>
<dbReference type="Proteomes" id="UP000010998">
    <property type="component" value="Chromosome"/>
</dbReference>
<sequence>MVIAVHTPRGNKRRGSHPFILLQGPPRFPERAFVLLQSDCLRSFCRSRPRSFFSVMTDLPLTGKPWAFTLGNYAAFFSQNLYLTLLPASLRLGLEVTGYRRLADRSRALARPRGCAGQTLKVIVQNTGADRLVEGQDVVLRWSPESTVLIAAAG</sequence>
<dbReference type="EMBL" id="CP003358">
    <property type="protein sequence ID" value="AGB45634.1"/>
    <property type="molecule type" value="Genomic_DNA"/>
</dbReference>
<name>L0KNQ0_MESAW</name>
<dbReference type="AlphaFoldDB" id="L0KNQ0"/>
<reference evidence="2" key="1">
    <citation type="submission" date="2012-02" db="EMBL/GenBank/DDBJ databases">
        <title>Complete sequence of Mesorhizobium australicum WSM2073.</title>
        <authorList>
            <person name="Lucas S."/>
            <person name="Han J."/>
            <person name="Lapidus A."/>
            <person name="Cheng J.-F."/>
            <person name="Goodwin L."/>
            <person name="Pitluck S."/>
            <person name="Peters L."/>
            <person name="Gu W."/>
            <person name="Detter J.C."/>
            <person name="Han C."/>
            <person name="Tapia R."/>
            <person name="Land M."/>
            <person name="Hauser L."/>
            <person name="Kyrpides N."/>
            <person name="Ivanova N."/>
            <person name="Pagani I."/>
            <person name="Reeve W.G."/>
            <person name="Howieson J.G."/>
            <person name="Tiwari R.P."/>
            <person name="O'Hara G.W."/>
            <person name="Atkins C.A."/>
            <person name="Ronson C.W."/>
            <person name="Nandasena K.G."/>
            <person name="Woyke T."/>
        </authorList>
    </citation>
    <scope>NUCLEOTIDE SEQUENCE [LARGE SCALE GENOMIC DNA]</scope>
    <source>
        <strain evidence="2">LMG 24608 / HAMBI 3006 / WSM2073</strain>
    </source>
</reference>
<keyword evidence="2" id="KW-1185">Reference proteome</keyword>
<accession>L0KNQ0</accession>
<dbReference type="eggNOG" id="COG1176">
    <property type="taxonomic scope" value="Bacteria"/>
</dbReference>
<organism evidence="1 2">
    <name type="scientific">Mesorhizobium australicum (strain HAMBI 3006 / LMG 24608 / WSM2073)</name>
    <dbReference type="NCBI Taxonomy" id="754035"/>
    <lineage>
        <taxon>Bacteria</taxon>
        <taxon>Pseudomonadati</taxon>
        <taxon>Pseudomonadota</taxon>
        <taxon>Alphaproteobacteria</taxon>
        <taxon>Hyphomicrobiales</taxon>
        <taxon>Phyllobacteriaceae</taxon>
        <taxon>Mesorhizobium</taxon>
    </lineage>
</organism>
<evidence type="ECO:0000313" key="1">
    <source>
        <dbReference type="EMBL" id="AGB45634.1"/>
    </source>
</evidence>
<protein>
    <submittedName>
        <fullName evidence="1">Uncharacterized protein</fullName>
    </submittedName>
</protein>